<dbReference type="OrthoDB" id="2692106at2"/>
<dbReference type="EMBL" id="FOGL01000018">
    <property type="protein sequence ID" value="SES10825.1"/>
    <property type="molecule type" value="Genomic_DNA"/>
</dbReference>
<protein>
    <submittedName>
        <fullName evidence="1">Uncharacterized protein</fullName>
    </submittedName>
</protein>
<evidence type="ECO:0000313" key="1">
    <source>
        <dbReference type="EMBL" id="SES10825.1"/>
    </source>
</evidence>
<accession>A0A1H9UMZ1</accession>
<dbReference type="STRING" id="531814.SAMN04487944_11871"/>
<gene>
    <name evidence="1" type="ORF">SAMN04487944_11871</name>
</gene>
<dbReference type="AlphaFoldDB" id="A0A1H9UMZ1"/>
<dbReference type="NCBIfam" id="NF038310">
    <property type="entry name" value="lysogeny_AimR"/>
    <property type="match status" value="1"/>
</dbReference>
<organism evidence="1 2">
    <name type="scientific">Gracilibacillus ureilyticus</name>
    <dbReference type="NCBI Taxonomy" id="531814"/>
    <lineage>
        <taxon>Bacteria</taxon>
        <taxon>Bacillati</taxon>
        <taxon>Bacillota</taxon>
        <taxon>Bacilli</taxon>
        <taxon>Bacillales</taxon>
        <taxon>Bacillaceae</taxon>
        <taxon>Gracilibacillus</taxon>
    </lineage>
</organism>
<keyword evidence="2" id="KW-1185">Reference proteome</keyword>
<name>A0A1H9UMZ1_9BACI</name>
<reference evidence="1 2" key="1">
    <citation type="submission" date="2016-10" db="EMBL/GenBank/DDBJ databases">
        <authorList>
            <person name="de Groot N.N."/>
        </authorList>
    </citation>
    <scope>NUCLEOTIDE SEQUENCE [LARGE SCALE GENOMIC DNA]</scope>
    <source>
        <strain evidence="1 2">CGMCC 1.7727</strain>
    </source>
</reference>
<dbReference type="InterPro" id="IPR047705">
    <property type="entry name" value="AimR-like"/>
</dbReference>
<dbReference type="Proteomes" id="UP000199687">
    <property type="component" value="Unassembled WGS sequence"/>
</dbReference>
<dbReference type="RefSeq" id="WP_089742950.1">
    <property type="nucleotide sequence ID" value="NZ_FOGL01000018.1"/>
</dbReference>
<sequence length="343" mass="40866">MNDRNRYDGIIDKYLESNYQLELHQFMTMISLEHDEVKVLELVKEFCMHSESDLDHRLALEIFYVNGCERELQNLIEKNSTSDNVLNQRYAMYYQVMTDINRKKDKNAIRDIVSILPAENAELQCLKYFIEMELDIEVNQYDRIGYYLNKLQPLLHEIENPLLATSFNIRTHILLFIYYWKRNELILARRNAYIVLQYPHHFRQKAKLHIYLAFSYIYEDFTSAIYHIDEALEIAKMFEDKKMQRFISSYAYPFICAHFGKVEGVDTDDPVEKAHLEIARGNKTGAKAILERLSISTPFTKYYFGLVTNKQQYFIHSYHEFMNKRGDHFFAKLPLKACEIQGF</sequence>
<evidence type="ECO:0000313" key="2">
    <source>
        <dbReference type="Proteomes" id="UP000199687"/>
    </source>
</evidence>
<dbReference type="Pfam" id="PF22871">
    <property type="entry name" value="AimR"/>
    <property type="match status" value="1"/>
</dbReference>
<proteinExistence type="predicted"/>